<evidence type="ECO:0000256" key="4">
    <source>
        <dbReference type="SAM" id="MobiDB-lite"/>
    </source>
</evidence>
<dbReference type="InterPro" id="IPR006703">
    <property type="entry name" value="G_AIG1"/>
</dbReference>
<dbReference type="InterPro" id="IPR027417">
    <property type="entry name" value="P-loop_NTPase"/>
</dbReference>
<dbReference type="EMBL" id="JAOTOJ010000008">
    <property type="protein sequence ID" value="KAK9395921.1"/>
    <property type="molecule type" value="Genomic_DNA"/>
</dbReference>
<name>A0AAW1B2C3_CROAD</name>
<feature type="compositionally biased region" description="Basic and acidic residues" evidence="4">
    <location>
        <begin position="21"/>
        <end position="30"/>
    </location>
</feature>
<dbReference type="FunFam" id="3.40.50.300:FF:000366">
    <property type="entry name" value="GTPase, IMAP family member 2"/>
    <property type="match status" value="1"/>
</dbReference>
<organism evidence="6 7">
    <name type="scientific">Crotalus adamanteus</name>
    <name type="common">Eastern diamondback rattlesnake</name>
    <dbReference type="NCBI Taxonomy" id="8729"/>
    <lineage>
        <taxon>Eukaryota</taxon>
        <taxon>Metazoa</taxon>
        <taxon>Chordata</taxon>
        <taxon>Craniata</taxon>
        <taxon>Vertebrata</taxon>
        <taxon>Euteleostomi</taxon>
        <taxon>Lepidosauria</taxon>
        <taxon>Squamata</taxon>
        <taxon>Bifurcata</taxon>
        <taxon>Unidentata</taxon>
        <taxon>Episquamata</taxon>
        <taxon>Toxicofera</taxon>
        <taxon>Serpentes</taxon>
        <taxon>Colubroidea</taxon>
        <taxon>Viperidae</taxon>
        <taxon>Crotalinae</taxon>
        <taxon>Crotalus</taxon>
    </lineage>
</organism>
<keyword evidence="3" id="KW-0342">GTP-binding</keyword>
<evidence type="ECO:0000256" key="2">
    <source>
        <dbReference type="ARBA" id="ARBA00022741"/>
    </source>
</evidence>
<feature type="domain" description="AIG1-type G" evidence="5">
    <location>
        <begin position="28"/>
        <end position="220"/>
    </location>
</feature>
<reference evidence="6 7" key="1">
    <citation type="journal article" date="2024" name="Proc. Natl. Acad. Sci. U.S.A.">
        <title>The genetic regulatory architecture and epigenomic basis for age-related changes in rattlesnake venom.</title>
        <authorList>
            <person name="Hogan M.P."/>
            <person name="Holding M.L."/>
            <person name="Nystrom G.S."/>
            <person name="Colston T.J."/>
            <person name="Bartlett D.A."/>
            <person name="Mason A.J."/>
            <person name="Ellsworth S.A."/>
            <person name="Rautsaw R.M."/>
            <person name="Lawrence K.C."/>
            <person name="Strickland J.L."/>
            <person name="He B."/>
            <person name="Fraser P."/>
            <person name="Margres M.J."/>
            <person name="Gilbert D.M."/>
            <person name="Gibbs H.L."/>
            <person name="Parkinson C.L."/>
            <person name="Rokyta D.R."/>
        </authorList>
    </citation>
    <scope>NUCLEOTIDE SEQUENCE [LARGE SCALE GENOMIC DNA]</scope>
    <source>
        <strain evidence="6">DRR0105</strain>
    </source>
</reference>
<dbReference type="InterPro" id="IPR045058">
    <property type="entry name" value="GIMA/IAN/Toc"/>
</dbReference>
<dbReference type="GO" id="GO:0005525">
    <property type="term" value="F:GTP binding"/>
    <property type="evidence" value="ECO:0007669"/>
    <property type="project" value="UniProtKB-KW"/>
</dbReference>
<keyword evidence="2" id="KW-0547">Nucleotide-binding</keyword>
<dbReference type="Pfam" id="PF04548">
    <property type="entry name" value="AIG1"/>
    <property type="match status" value="1"/>
</dbReference>
<accession>A0AAW1B2C3</accession>
<dbReference type="PANTHER" id="PTHR10903">
    <property type="entry name" value="GTPASE, IMAP FAMILY MEMBER-RELATED"/>
    <property type="match status" value="1"/>
</dbReference>
<feature type="region of interest" description="Disordered" evidence="4">
    <location>
        <begin position="1"/>
        <end position="30"/>
    </location>
</feature>
<dbReference type="SUPFAM" id="SSF52540">
    <property type="entry name" value="P-loop containing nucleoside triphosphate hydrolases"/>
    <property type="match status" value="1"/>
</dbReference>
<comment type="caution">
    <text evidence="6">The sequence shown here is derived from an EMBL/GenBank/DDBJ whole genome shotgun (WGS) entry which is preliminary data.</text>
</comment>
<sequence>MSDESTQPPKPPDSSCANRPETAKSIKGPERRIVLMGRTGSGKSATGNTILGRRVFGMSPMSATKCCQKEEMQWNGRRIVVVDTPGFADTGHPKAADGKECQNLCAPGPHVILWVMRPDRVSQEGKDVERLITEIFQEKGRDYVILLFTHKDQREGEPAENQPDQKEFLAGWENRYLAFNNTAEGDEREAQVDELMKTIDRVVFENGEALYYKERSGSSSCRII</sequence>
<dbReference type="Proteomes" id="UP001474421">
    <property type="component" value="Unassembled WGS sequence"/>
</dbReference>
<dbReference type="PANTHER" id="PTHR10903:SF170">
    <property type="entry name" value="GTPASE IMAP FAMILY MEMBER 7"/>
    <property type="match status" value="1"/>
</dbReference>
<comment type="similarity">
    <text evidence="1">Belongs to the TRAFAC class TrmE-Era-EngA-EngB-Septin-like GTPase superfamily. AIG1/Toc34/Toc159-like paraseptin GTPase family. IAN subfamily.</text>
</comment>
<evidence type="ECO:0000256" key="3">
    <source>
        <dbReference type="ARBA" id="ARBA00023134"/>
    </source>
</evidence>
<protein>
    <submittedName>
        <fullName evidence="6">GTPase IMAP family member 8-like</fullName>
    </submittedName>
</protein>
<evidence type="ECO:0000313" key="7">
    <source>
        <dbReference type="Proteomes" id="UP001474421"/>
    </source>
</evidence>
<evidence type="ECO:0000259" key="5">
    <source>
        <dbReference type="PROSITE" id="PS51720"/>
    </source>
</evidence>
<proteinExistence type="inferred from homology"/>
<gene>
    <name evidence="6" type="ORF">NXF25_019282</name>
</gene>
<evidence type="ECO:0000256" key="1">
    <source>
        <dbReference type="ARBA" id="ARBA00008535"/>
    </source>
</evidence>
<evidence type="ECO:0000313" key="6">
    <source>
        <dbReference type="EMBL" id="KAK9395921.1"/>
    </source>
</evidence>
<dbReference type="PROSITE" id="PS51720">
    <property type="entry name" value="G_AIG1"/>
    <property type="match status" value="1"/>
</dbReference>
<dbReference type="AlphaFoldDB" id="A0AAW1B2C3"/>
<keyword evidence="7" id="KW-1185">Reference proteome</keyword>
<dbReference type="Gene3D" id="3.40.50.300">
    <property type="entry name" value="P-loop containing nucleotide triphosphate hydrolases"/>
    <property type="match status" value="1"/>
</dbReference>